<dbReference type="EMBL" id="LUEZ02000107">
    <property type="protein sequence ID" value="RDB17801.1"/>
    <property type="molecule type" value="Genomic_DNA"/>
</dbReference>
<dbReference type="InterPro" id="IPR015915">
    <property type="entry name" value="Kelch-typ_b-propeller"/>
</dbReference>
<protein>
    <submittedName>
        <fullName evidence="4">Protein ral2</fullName>
    </submittedName>
</protein>
<name>A0A369J6V8_HYPMA</name>
<dbReference type="SUPFAM" id="SSF117281">
    <property type="entry name" value="Kelch motif"/>
    <property type="match status" value="1"/>
</dbReference>
<feature type="compositionally biased region" description="Polar residues" evidence="3">
    <location>
        <begin position="821"/>
        <end position="833"/>
    </location>
</feature>
<keyword evidence="5" id="KW-1185">Reference proteome</keyword>
<feature type="compositionally biased region" description="Basic and acidic residues" evidence="3">
    <location>
        <begin position="767"/>
        <end position="783"/>
    </location>
</feature>
<accession>A0A369J6V8</accession>
<dbReference type="Pfam" id="PF24681">
    <property type="entry name" value="Kelch_KLHDC2_KLHL20_DRC7"/>
    <property type="match status" value="1"/>
</dbReference>
<reference evidence="4" key="1">
    <citation type="submission" date="2018-04" db="EMBL/GenBank/DDBJ databases">
        <title>Whole genome sequencing of Hypsizygus marmoreus.</title>
        <authorList>
            <person name="Choi I.-G."/>
            <person name="Min B."/>
            <person name="Kim J.-G."/>
            <person name="Kim S."/>
            <person name="Oh Y.-L."/>
            <person name="Kong W.-S."/>
            <person name="Park H."/>
            <person name="Jeong J."/>
            <person name="Song E.-S."/>
        </authorList>
    </citation>
    <scope>NUCLEOTIDE SEQUENCE [LARGE SCALE GENOMIC DNA]</scope>
    <source>
        <strain evidence="4">51987-8</strain>
    </source>
</reference>
<dbReference type="InterPro" id="IPR011333">
    <property type="entry name" value="SKP1/BTB/POZ_sf"/>
</dbReference>
<dbReference type="GO" id="GO:0005829">
    <property type="term" value="C:cytosol"/>
    <property type="evidence" value="ECO:0007669"/>
    <property type="project" value="TreeGrafter"/>
</dbReference>
<feature type="compositionally biased region" description="Low complexity" evidence="3">
    <location>
        <begin position="806"/>
        <end position="820"/>
    </location>
</feature>
<evidence type="ECO:0000256" key="3">
    <source>
        <dbReference type="SAM" id="MobiDB-lite"/>
    </source>
</evidence>
<feature type="compositionally biased region" description="Polar residues" evidence="3">
    <location>
        <begin position="654"/>
        <end position="670"/>
    </location>
</feature>
<feature type="region of interest" description="Disordered" evidence="3">
    <location>
        <begin position="205"/>
        <end position="257"/>
    </location>
</feature>
<dbReference type="AlphaFoldDB" id="A0A369J6V8"/>
<gene>
    <name evidence="4" type="primary">ral2</name>
    <name evidence="4" type="ORF">Hypma_000679</name>
</gene>
<dbReference type="Gene3D" id="3.30.710.10">
    <property type="entry name" value="Potassium Channel Kv1.1, Chain A"/>
    <property type="match status" value="1"/>
</dbReference>
<feature type="region of interest" description="Disordered" evidence="3">
    <location>
        <begin position="744"/>
        <end position="833"/>
    </location>
</feature>
<organism evidence="4 5">
    <name type="scientific">Hypsizygus marmoreus</name>
    <name type="common">White beech mushroom</name>
    <name type="synonym">Agaricus marmoreus</name>
    <dbReference type="NCBI Taxonomy" id="39966"/>
    <lineage>
        <taxon>Eukaryota</taxon>
        <taxon>Fungi</taxon>
        <taxon>Dikarya</taxon>
        <taxon>Basidiomycota</taxon>
        <taxon>Agaricomycotina</taxon>
        <taxon>Agaricomycetes</taxon>
        <taxon>Agaricomycetidae</taxon>
        <taxon>Agaricales</taxon>
        <taxon>Tricholomatineae</taxon>
        <taxon>Lyophyllaceae</taxon>
        <taxon>Hypsizygus</taxon>
    </lineage>
</organism>
<evidence type="ECO:0000256" key="1">
    <source>
        <dbReference type="ARBA" id="ARBA00022441"/>
    </source>
</evidence>
<feature type="region of interest" description="Disordered" evidence="3">
    <location>
        <begin position="596"/>
        <end position="699"/>
    </location>
</feature>
<dbReference type="GO" id="GO:0005739">
    <property type="term" value="C:mitochondrion"/>
    <property type="evidence" value="ECO:0007669"/>
    <property type="project" value="TreeGrafter"/>
</dbReference>
<dbReference type="InParanoid" id="A0A369J6V8"/>
<dbReference type="Gene3D" id="2.120.10.80">
    <property type="entry name" value="Kelch-type beta propeller"/>
    <property type="match status" value="2"/>
</dbReference>
<evidence type="ECO:0000313" key="5">
    <source>
        <dbReference type="Proteomes" id="UP000076154"/>
    </source>
</evidence>
<dbReference type="FunCoup" id="A0A369J6V8">
    <property type="interactions" value="109"/>
</dbReference>
<evidence type="ECO:0000313" key="4">
    <source>
        <dbReference type="EMBL" id="RDB17801.1"/>
    </source>
</evidence>
<keyword evidence="2" id="KW-0677">Repeat</keyword>
<dbReference type="PANTHER" id="PTHR43503">
    <property type="entry name" value="MCG48959-RELATED"/>
    <property type="match status" value="1"/>
</dbReference>
<sequence length="1000" mass="109924">MSLHSIYDLTTFCRKTTGNVPAKLVGASTTVVGSKMYLFGGRLVTERKMVSDLYVFDLETFVWERVSVSPDDDVPKPRYFHSADTWNNRIIIFGGMSNQPDSLNPDELCVLNDVRIFDISTGHWIPSPQTPAPVSDPLAPRARYAHLSSVTADRLFIIGGQDFNNTWLDDVCVYDLVGKAWVQRRDYPRHCGTYRSVAVSSNTSVRLPQEEMRNSQSASTLGPLGQPFGPDKGSPPSPDLTPTESLLHLPYSAPPSEDHPSDIYLYSNYNFTDVKRELEVFSPLPDTDFTIQDKSSAMAGTTFPPGLRFPTGAILGTNLIIAGTYLAHSYQSFSIWVLDLITMTWSRIDPGKAVESGSWFRGCLWAEANKFLIFGNRTGNLVDDYNRRLLSWDHVAVVDLEAFGIYQPPPLKLDITMQELGLAALEERVVTDFEIVCDDGRKISCSRKILEERWPWFLEQRKRFMQNAKEALENLPSSAMHVGLPELPGTASGEEPRLDPRLTPRSFYLSEPYPITMALLQYFYSLALVTPLQHAPAVLSQLLVLSVNYDIKHLQGLVKHAMHRALSNSTSVGVYEVATLCSCRSLQIRALKTVMSYTQKRPSRSRGDREPGGGGKPPGGASGGAGPSNGGAGNDSQHISRPRGTSDARWRTMGESNASGSGYNTRNNSMPIDLSDDDQITPLPNLNRTKSQHRSRSQSVVSVYTDHELHALADFMSTFADLGGSKLDLTPEDSSEPYQPVLHSRADSISNRDSGSSLSVATVSYSDSEHHQSSDGHTDRSDLHPTLSTQHRQRPPRIYTDSIHGSAPSLTSSASYSSISTGRYTSPVTPLTSSTELPSFDLAIIDERLSDDGDGHLDSGHPDPFGFFASEHRQLSRDAWPQQKSNIVWVASHTPAPEPTHLAQSPSSLPGASPVTPKSVPSPELPQLPPTPRSATGTSFARFLTRKKDKGGDADAIEEKRAKKAALKAKREKEHLEKLKRELGVHPVVMGGMLALGGTI</sequence>
<dbReference type="OrthoDB" id="10001928at2759"/>
<feature type="compositionally biased region" description="Polar residues" evidence="3">
    <location>
        <begin position="747"/>
        <end position="766"/>
    </location>
</feature>
<comment type="caution">
    <text evidence="4">The sequence shown here is derived from an EMBL/GenBank/DDBJ whole genome shotgun (WGS) entry which is preliminary data.</text>
</comment>
<feature type="compositionally biased region" description="Pro residues" evidence="3">
    <location>
        <begin position="923"/>
        <end position="932"/>
    </location>
</feature>
<feature type="compositionally biased region" description="Gly residues" evidence="3">
    <location>
        <begin position="612"/>
        <end position="633"/>
    </location>
</feature>
<dbReference type="GO" id="GO:0045454">
    <property type="term" value="P:cell redox homeostasis"/>
    <property type="evidence" value="ECO:0007669"/>
    <property type="project" value="TreeGrafter"/>
</dbReference>
<dbReference type="PANTHER" id="PTHR43503:SF2">
    <property type="entry name" value="NEGATIVE REGULATOR OF SPORULATION MDS3-RELATED"/>
    <property type="match status" value="1"/>
</dbReference>
<feature type="region of interest" description="Disordered" evidence="3">
    <location>
        <begin position="896"/>
        <end position="939"/>
    </location>
</feature>
<dbReference type="Proteomes" id="UP000076154">
    <property type="component" value="Unassembled WGS sequence"/>
</dbReference>
<keyword evidence="1" id="KW-0880">Kelch repeat</keyword>
<proteinExistence type="predicted"/>
<dbReference type="STRING" id="39966.A0A369J6V8"/>
<evidence type="ECO:0000256" key="2">
    <source>
        <dbReference type="ARBA" id="ARBA00022737"/>
    </source>
</evidence>